<keyword evidence="6" id="KW-0029">Amino-acid transport</keyword>
<dbReference type="Proteomes" id="UP000192903">
    <property type="component" value="Unassembled WGS sequence"/>
</dbReference>
<evidence type="ECO:0000256" key="7">
    <source>
        <dbReference type="ARBA" id="ARBA00022989"/>
    </source>
</evidence>
<evidence type="ECO:0000313" key="12">
    <source>
        <dbReference type="Proteomes" id="UP000192903"/>
    </source>
</evidence>
<dbReference type="InterPro" id="IPR010065">
    <property type="entry name" value="AA_ABC_transptr_permease_3TM"/>
</dbReference>
<keyword evidence="7 9" id="KW-1133">Transmembrane helix</keyword>
<sequence length="217" mass="22918">MSTFMTAVSDGFPVFGQALLNAFILLATSCVLSTILGALLCVVDICAHRSVGLLVRIYSWLAQTTPPLILLFLAFYGSTMMGRAISPMTAAIIAFVFFATAYYFEIFRASYEGVPRGQFEAARALGIPPLPFATGVVVPQVIRIAAGPFVGRTTVLFKETSLASAISVSEIMSTASAYIYSGASPLLMVAIAGGIYAVINIALIALEKQLTRKAAAA</sequence>
<dbReference type="GO" id="GO:0043190">
    <property type="term" value="C:ATP-binding cassette (ABC) transporter complex"/>
    <property type="evidence" value="ECO:0007669"/>
    <property type="project" value="InterPro"/>
</dbReference>
<comment type="subcellular location">
    <subcellularLocation>
        <location evidence="1">Cell inner membrane</location>
        <topology evidence="1">Multi-pass membrane protein</topology>
    </subcellularLocation>
    <subcellularLocation>
        <location evidence="9">Cell membrane</location>
        <topology evidence="9">Multi-pass membrane protein</topology>
    </subcellularLocation>
</comment>
<reference evidence="12" key="1">
    <citation type="submission" date="2017-04" db="EMBL/GenBank/DDBJ databases">
        <authorList>
            <person name="Varghese N."/>
            <person name="Submissions S."/>
        </authorList>
    </citation>
    <scope>NUCLEOTIDE SEQUENCE [LARGE SCALE GENOMIC DNA]</scope>
    <source>
        <strain evidence="12">B4P</strain>
    </source>
</reference>
<dbReference type="CDD" id="cd06261">
    <property type="entry name" value="TM_PBP2"/>
    <property type="match status" value="1"/>
</dbReference>
<evidence type="ECO:0000256" key="4">
    <source>
        <dbReference type="ARBA" id="ARBA00022475"/>
    </source>
</evidence>
<feature type="transmembrane region" description="Helical" evidence="9">
    <location>
        <begin position="20"/>
        <end position="45"/>
    </location>
</feature>
<organism evidence="11 12">
    <name type="scientific">Xaviernesmea oryzae</name>
    <dbReference type="NCBI Taxonomy" id="464029"/>
    <lineage>
        <taxon>Bacteria</taxon>
        <taxon>Pseudomonadati</taxon>
        <taxon>Pseudomonadota</taxon>
        <taxon>Alphaproteobacteria</taxon>
        <taxon>Hyphomicrobiales</taxon>
        <taxon>Rhizobiaceae</taxon>
        <taxon>Rhizobium/Agrobacterium group</taxon>
        <taxon>Xaviernesmea</taxon>
    </lineage>
</organism>
<dbReference type="EMBL" id="FXAF01000002">
    <property type="protein sequence ID" value="SMF13116.1"/>
    <property type="molecule type" value="Genomic_DNA"/>
</dbReference>
<gene>
    <name evidence="11" type="ORF">SAMN02982989_5395</name>
</gene>
<dbReference type="GO" id="GO:0022857">
    <property type="term" value="F:transmembrane transporter activity"/>
    <property type="evidence" value="ECO:0007669"/>
    <property type="project" value="InterPro"/>
</dbReference>
<dbReference type="InterPro" id="IPR043429">
    <property type="entry name" value="ArtM/GltK/GlnP/TcyL/YhdX-like"/>
</dbReference>
<feature type="domain" description="ABC transmembrane type-1" evidence="10">
    <location>
        <begin position="19"/>
        <end position="207"/>
    </location>
</feature>
<keyword evidence="8 9" id="KW-0472">Membrane</keyword>
<evidence type="ECO:0000313" key="11">
    <source>
        <dbReference type="EMBL" id="SMF13116.1"/>
    </source>
</evidence>
<keyword evidence="4" id="KW-1003">Cell membrane</keyword>
<dbReference type="Gene3D" id="1.10.3720.10">
    <property type="entry name" value="MetI-like"/>
    <property type="match status" value="1"/>
</dbReference>
<keyword evidence="5 9" id="KW-0812">Transmembrane</keyword>
<evidence type="ECO:0000256" key="2">
    <source>
        <dbReference type="ARBA" id="ARBA00010072"/>
    </source>
</evidence>
<dbReference type="PANTHER" id="PTHR30614">
    <property type="entry name" value="MEMBRANE COMPONENT OF AMINO ACID ABC TRANSPORTER"/>
    <property type="match status" value="1"/>
</dbReference>
<evidence type="ECO:0000256" key="1">
    <source>
        <dbReference type="ARBA" id="ARBA00004429"/>
    </source>
</evidence>
<dbReference type="PROSITE" id="PS50928">
    <property type="entry name" value="ABC_TM1"/>
    <property type="match status" value="1"/>
</dbReference>
<dbReference type="AlphaFoldDB" id="A0A1X7DD18"/>
<accession>A0A1X7DD18</accession>
<name>A0A1X7DD18_9HYPH</name>
<dbReference type="STRING" id="464029.SAMN02982989_5395"/>
<keyword evidence="12" id="KW-1185">Reference proteome</keyword>
<feature type="transmembrane region" description="Helical" evidence="9">
    <location>
        <begin position="57"/>
        <end position="78"/>
    </location>
</feature>
<dbReference type="RefSeq" id="WP_234810908.1">
    <property type="nucleotide sequence ID" value="NZ_FXAF01000002.1"/>
</dbReference>
<dbReference type="InterPro" id="IPR035906">
    <property type="entry name" value="MetI-like_sf"/>
</dbReference>
<evidence type="ECO:0000256" key="6">
    <source>
        <dbReference type="ARBA" id="ARBA00022970"/>
    </source>
</evidence>
<keyword evidence="3 9" id="KW-0813">Transport</keyword>
<feature type="transmembrane region" description="Helical" evidence="9">
    <location>
        <begin position="84"/>
        <end position="104"/>
    </location>
</feature>
<evidence type="ECO:0000256" key="9">
    <source>
        <dbReference type="RuleBase" id="RU363032"/>
    </source>
</evidence>
<comment type="similarity">
    <text evidence="2">Belongs to the binding-protein-dependent transport system permease family. HisMQ subfamily.</text>
</comment>
<dbReference type="GO" id="GO:0006865">
    <property type="term" value="P:amino acid transport"/>
    <property type="evidence" value="ECO:0007669"/>
    <property type="project" value="UniProtKB-KW"/>
</dbReference>
<evidence type="ECO:0000256" key="3">
    <source>
        <dbReference type="ARBA" id="ARBA00022448"/>
    </source>
</evidence>
<dbReference type="SUPFAM" id="SSF161098">
    <property type="entry name" value="MetI-like"/>
    <property type="match status" value="1"/>
</dbReference>
<evidence type="ECO:0000259" key="10">
    <source>
        <dbReference type="PROSITE" id="PS50928"/>
    </source>
</evidence>
<dbReference type="NCBIfam" id="TIGR01726">
    <property type="entry name" value="HEQRo_perm_3TM"/>
    <property type="match status" value="1"/>
</dbReference>
<dbReference type="InterPro" id="IPR000515">
    <property type="entry name" value="MetI-like"/>
</dbReference>
<feature type="transmembrane region" description="Helical" evidence="9">
    <location>
        <begin position="186"/>
        <end position="206"/>
    </location>
</feature>
<evidence type="ECO:0000256" key="8">
    <source>
        <dbReference type="ARBA" id="ARBA00023136"/>
    </source>
</evidence>
<dbReference type="PANTHER" id="PTHR30614:SF0">
    <property type="entry name" value="L-CYSTINE TRANSPORT SYSTEM PERMEASE PROTEIN TCYL"/>
    <property type="match status" value="1"/>
</dbReference>
<dbReference type="Pfam" id="PF00528">
    <property type="entry name" value="BPD_transp_1"/>
    <property type="match status" value="1"/>
</dbReference>
<proteinExistence type="inferred from homology"/>
<evidence type="ECO:0000256" key="5">
    <source>
        <dbReference type="ARBA" id="ARBA00022692"/>
    </source>
</evidence>
<protein>
    <submittedName>
        <fullName evidence="11">Polar amino acid transport system permease protein</fullName>
    </submittedName>
</protein>